<dbReference type="Proteomes" id="UP000000657">
    <property type="component" value="Chromosome"/>
</dbReference>
<sequence length="124" mass="12958">MFVDGTDVDLIGAANAGAIGLLQNDPICRSFRPSLEKTTREGAEKAFAALETMPIPHIEPSAVGSLALFLFLASDDAKHITGLNLRLHAGGRHQSHGKSARCSSGLLVHCPEGRPAGLGDNESS</sequence>
<dbReference type="Gene3D" id="3.40.50.720">
    <property type="entry name" value="NAD(P)-binding Rossmann-like Domain"/>
    <property type="match status" value="1"/>
</dbReference>
<dbReference type="HOGENOM" id="CLU_2000544_0_0_11"/>
<gene>
    <name evidence="1" type="ordered locus">FRAAL2592</name>
</gene>
<keyword evidence="2" id="KW-1185">Reference proteome</keyword>
<organism evidence="1 2">
    <name type="scientific">Frankia alni (strain DSM 45986 / CECT 9034 / ACN14a)</name>
    <dbReference type="NCBI Taxonomy" id="326424"/>
    <lineage>
        <taxon>Bacteria</taxon>
        <taxon>Bacillati</taxon>
        <taxon>Actinomycetota</taxon>
        <taxon>Actinomycetes</taxon>
        <taxon>Frankiales</taxon>
        <taxon>Frankiaceae</taxon>
        <taxon>Frankia</taxon>
    </lineage>
</organism>
<evidence type="ECO:0000313" key="1">
    <source>
        <dbReference type="EMBL" id="CAJ61239.1"/>
    </source>
</evidence>
<dbReference type="STRING" id="326424.FRAAL2592"/>
<dbReference type="eggNOG" id="COG1028">
    <property type="taxonomic scope" value="Bacteria"/>
</dbReference>
<name>Q0RML1_FRAAA</name>
<dbReference type="KEGG" id="fal:FRAAL2592"/>
<dbReference type="EMBL" id="CT573213">
    <property type="protein sequence ID" value="CAJ61239.1"/>
    <property type="molecule type" value="Genomic_DNA"/>
</dbReference>
<accession>Q0RML1</accession>
<reference evidence="1 2" key="1">
    <citation type="journal article" date="2007" name="Genome Res.">
        <title>Genome characteristics of facultatively symbiotic Frankia sp. strains reflect host range and host plant biogeography.</title>
        <authorList>
            <person name="Normand P."/>
            <person name="Lapierre P."/>
            <person name="Tisa L.S."/>
            <person name="Gogarten J.P."/>
            <person name="Alloisio N."/>
            <person name="Bagnarol E."/>
            <person name="Bassi C.A."/>
            <person name="Berry A.M."/>
            <person name="Bickhart D.M."/>
            <person name="Choisne N."/>
            <person name="Couloux A."/>
            <person name="Cournoyer B."/>
            <person name="Cruveiller S."/>
            <person name="Daubin V."/>
            <person name="Demange N."/>
            <person name="Francino M.P."/>
            <person name="Goltsman E."/>
            <person name="Huang Y."/>
            <person name="Kopp O.R."/>
            <person name="Labarre L."/>
            <person name="Lapidus A."/>
            <person name="Lavire C."/>
            <person name="Marechal J."/>
            <person name="Martinez M."/>
            <person name="Mastronunzio J.E."/>
            <person name="Mullin B.C."/>
            <person name="Niemann J."/>
            <person name="Pujic P."/>
            <person name="Rawnsley T."/>
            <person name="Rouy Z."/>
            <person name="Schenowitz C."/>
            <person name="Sellstedt A."/>
            <person name="Tavares F."/>
            <person name="Tomkins J.P."/>
            <person name="Vallenet D."/>
            <person name="Valverde C."/>
            <person name="Wall L.G."/>
            <person name="Wang Y."/>
            <person name="Medigue C."/>
            <person name="Benson D.R."/>
        </authorList>
    </citation>
    <scope>NUCLEOTIDE SEQUENCE [LARGE SCALE GENOMIC DNA]</scope>
    <source>
        <strain evidence="2">DSM 45986 / CECT 9034 / ACN14a</strain>
    </source>
</reference>
<dbReference type="RefSeq" id="WP_011603746.1">
    <property type="nucleotide sequence ID" value="NC_008278.1"/>
</dbReference>
<protein>
    <submittedName>
        <fullName evidence="1">Uncharacterized protein</fullName>
    </submittedName>
</protein>
<dbReference type="AlphaFoldDB" id="Q0RML1"/>
<evidence type="ECO:0000313" key="2">
    <source>
        <dbReference type="Proteomes" id="UP000000657"/>
    </source>
</evidence>
<proteinExistence type="predicted"/>